<protein>
    <submittedName>
        <fullName evidence="1">Uncharacterized protein</fullName>
    </submittedName>
</protein>
<dbReference type="EMBL" id="JACOFX010000020">
    <property type="protein sequence ID" value="MBC3910869.1"/>
    <property type="molecule type" value="Genomic_DNA"/>
</dbReference>
<dbReference type="RefSeq" id="WP_186956438.1">
    <property type="nucleotide sequence ID" value="NZ_JACOFX010000020.1"/>
</dbReference>
<evidence type="ECO:0000313" key="2">
    <source>
        <dbReference type="Proteomes" id="UP000646911"/>
    </source>
</evidence>
<sequence length="115" mass="12913">MNQNEAFLDFSFYQANSLSISKPRVTLSRAELSETTRLSSGHCCIPFTAIVEAHWTDALPTSVLVFEKSSQQTTLTDTDFQNDVNTTLEHRSNILESVNVPAILMKEYRPPMTVS</sequence>
<dbReference type="Proteomes" id="UP000646911">
    <property type="component" value="Unassembled WGS sequence"/>
</dbReference>
<gene>
    <name evidence="1" type="ORF">H8L47_25175</name>
</gene>
<organism evidence="1 2">
    <name type="scientific">Undibacterium umbellatum</name>
    <dbReference type="NCBI Taxonomy" id="2762300"/>
    <lineage>
        <taxon>Bacteria</taxon>
        <taxon>Pseudomonadati</taxon>
        <taxon>Pseudomonadota</taxon>
        <taxon>Betaproteobacteria</taxon>
        <taxon>Burkholderiales</taxon>
        <taxon>Oxalobacteraceae</taxon>
        <taxon>Undibacterium</taxon>
    </lineage>
</organism>
<keyword evidence="2" id="KW-1185">Reference proteome</keyword>
<accession>A0ABR6ZGS5</accession>
<proteinExistence type="predicted"/>
<comment type="caution">
    <text evidence="1">The sequence shown here is derived from an EMBL/GenBank/DDBJ whole genome shotgun (WGS) entry which is preliminary data.</text>
</comment>
<reference evidence="1 2" key="1">
    <citation type="submission" date="2020-08" db="EMBL/GenBank/DDBJ databases">
        <title>Novel species isolated from subtropical streams in China.</title>
        <authorList>
            <person name="Lu H."/>
        </authorList>
    </citation>
    <scope>NUCLEOTIDE SEQUENCE [LARGE SCALE GENOMIC DNA]</scope>
    <source>
        <strain evidence="1 2">NL8W</strain>
    </source>
</reference>
<evidence type="ECO:0000313" key="1">
    <source>
        <dbReference type="EMBL" id="MBC3910869.1"/>
    </source>
</evidence>
<name>A0ABR6ZGS5_9BURK</name>